<evidence type="ECO:0000313" key="2">
    <source>
        <dbReference type="Proteomes" id="UP000594638"/>
    </source>
</evidence>
<name>A0A8S0PGF2_OLEEU</name>
<reference evidence="1 2" key="1">
    <citation type="submission" date="2019-12" db="EMBL/GenBank/DDBJ databases">
        <authorList>
            <person name="Alioto T."/>
            <person name="Alioto T."/>
            <person name="Gomez Garrido J."/>
        </authorList>
    </citation>
    <scope>NUCLEOTIDE SEQUENCE [LARGE SCALE GENOMIC DNA]</scope>
</reference>
<sequence>MGHLKQLCSIPVRRDSDSTCALSTGNPTPLSLLQIVICPFQIQGSWFDCEWYSFYIRIAKLWWLSLNVSLKDFLFLDYGCNPNCNSSTQPAKLNRKYVNKQSATLLCRDPQIQLKNPNPDQIAKMIGFERFLEDLGSDT</sequence>
<dbReference type="EMBL" id="CACTIH010000076">
    <property type="protein sequence ID" value="CAA2950542.1"/>
    <property type="molecule type" value="Genomic_DNA"/>
</dbReference>
<dbReference type="Gramene" id="OE9A035990T1">
    <property type="protein sequence ID" value="OE9A035990C1"/>
    <property type="gene ID" value="OE9A035990"/>
</dbReference>
<dbReference type="AlphaFoldDB" id="A0A8S0PGF2"/>
<proteinExistence type="predicted"/>
<comment type="caution">
    <text evidence="1">The sequence shown here is derived from an EMBL/GenBank/DDBJ whole genome shotgun (WGS) entry which is preliminary data.</text>
</comment>
<organism evidence="1 2">
    <name type="scientific">Olea europaea subsp. europaea</name>
    <dbReference type="NCBI Taxonomy" id="158383"/>
    <lineage>
        <taxon>Eukaryota</taxon>
        <taxon>Viridiplantae</taxon>
        <taxon>Streptophyta</taxon>
        <taxon>Embryophyta</taxon>
        <taxon>Tracheophyta</taxon>
        <taxon>Spermatophyta</taxon>
        <taxon>Magnoliopsida</taxon>
        <taxon>eudicotyledons</taxon>
        <taxon>Gunneridae</taxon>
        <taxon>Pentapetalae</taxon>
        <taxon>asterids</taxon>
        <taxon>lamiids</taxon>
        <taxon>Lamiales</taxon>
        <taxon>Oleaceae</taxon>
        <taxon>Oleeae</taxon>
        <taxon>Olea</taxon>
    </lineage>
</organism>
<evidence type="ECO:0000313" key="1">
    <source>
        <dbReference type="EMBL" id="CAA2950542.1"/>
    </source>
</evidence>
<protein>
    <submittedName>
        <fullName evidence="1">Uncharacterized protein</fullName>
    </submittedName>
</protein>
<accession>A0A8S0PGF2</accession>
<keyword evidence="2" id="KW-1185">Reference proteome</keyword>
<dbReference type="Proteomes" id="UP000594638">
    <property type="component" value="Unassembled WGS sequence"/>
</dbReference>
<gene>
    <name evidence="1" type="ORF">OLEA9_A035990</name>
</gene>